<keyword evidence="1" id="KW-0472">Membrane</keyword>
<feature type="transmembrane region" description="Helical" evidence="1">
    <location>
        <begin position="12"/>
        <end position="32"/>
    </location>
</feature>
<keyword evidence="1" id="KW-1133">Transmembrane helix</keyword>
<accession>A0ABW3FMS7</accession>
<keyword evidence="1" id="KW-0812">Transmembrane</keyword>
<feature type="transmembrane region" description="Helical" evidence="1">
    <location>
        <begin position="97"/>
        <end position="118"/>
    </location>
</feature>
<feature type="transmembrane region" description="Helical" evidence="1">
    <location>
        <begin position="44"/>
        <end position="61"/>
    </location>
</feature>
<reference evidence="3" key="1">
    <citation type="journal article" date="2019" name="Int. J. Syst. Evol. Microbiol.">
        <title>The Global Catalogue of Microorganisms (GCM) 10K type strain sequencing project: providing services to taxonomists for standard genome sequencing and annotation.</title>
        <authorList>
            <consortium name="The Broad Institute Genomics Platform"/>
            <consortium name="The Broad Institute Genome Sequencing Center for Infectious Disease"/>
            <person name="Wu L."/>
            <person name="Ma J."/>
        </authorList>
    </citation>
    <scope>NUCLEOTIDE SEQUENCE [LARGE SCALE GENOMIC DNA]</scope>
    <source>
        <strain evidence="3">CCUG 60023</strain>
    </source>
</reference>
<sequence>MITYRTTATLATFAAFGLFIMFAFLPFIANYIYGIDGDAESNFVLRRAAFLLLGLGIMAWLTRSEPPSRVRNALALGFGVDVLGIMVTGIYDWATGFAGNTIWLLTAVEAFFGGLFVYHSRERVEG</sequence>
<gene>
    <name evidence="2" type="ORF">ACFQ14_13595</name>
</gene>
<evidence type="ECO:0000256" key="1">
    <source>
        <dbReference type="SAM" id="Phobius"/>
    </source>
</evidence>
<dbReference type="EMBL" id="JBHTJV010000013">
    <property type="protein sequence ID" value="MFD0917442.1"/>
    <property type="molecule type" value="Genomic_DNA"/>
</dbReference>
<dbReference type="RefSeq" id="WP_377213304.1">
    <property type="nucleotide sequence ID" value="NZ_JBHTJV010000013.1"/>
</dbReference>
<organism evidence="2 3">
    <name type="scientific">Pseudahrensia aquimaris</name>
    <dbReference type="NCBI Taxonomy" id="744461"/>
    <lineage>
        <taxon>Bacteria</taxon>
        <taxon>Pseudomonadati</taxon>
        <taxon>Pseudomonadota</taxon>
        <taxon>Alphaproteobacteria</taxon>
        <taxon>Hyphomicrobiales</taxon>
        <taxon>Ahrensiaceae</taxon>
        <taxon>Pseudahrensia</taxon>
    </lineage>
</organism>
<proteinExistence type="predicted"/>
<dbReference type="Proteomes" id="UP001597101">
    <property type="component" value="Unassembled WGS sequence"/>
</dbReference>
<protein>
    <recommendedName>
        <fullName evidence="4">DUF4345 domain-containing protein</fullName>
    </recommendedName>
</protein>
<comment type="caution">
    <text evidence="2">The sequence shown here is derived from an EMBL/GenBank/DDBJ whole genome shotgun (WGS) entry which is preliminary data.</text>
</comment>
<keyword evidence="3" id="KW-1185">Reference proteome</keyword>
<feature type="transmembrane region" description="Helical" evidence="1">
    <location>
        <begin position="73"/>
        <end position="91"/>
    </location>
</feature>
<evidence type="ECO:0000313" key="2">
    <source>
        <dbReference type="EMBL" id="MFD0917442.1"/>
    </source>
</evidence>
<evidence type="ECO:0000313" key="3">
    <source>
        <dbReference type="Proteomes" id="UP001597101"/>
    </source>
</evidence>
<evidence type="ECO:0008006" key="4">
    <source>
        <dbReference type="Google" id="ProtNLM"/>
    </source>
</evidence>
<name>A0ABW3FMS7_9HYPH</name>